<dbReference type="CDD" id="cd00082">
    <property type="entry name" value="HisKA"/>
    <property type="match status" value="1"/>
</dbReference>
<dbReference type="Pfam" id="PF00512">
    <property type="entry name" value="HisKA"/>
    <property type="match status" value="1"/>
</dbReference>
<evidence type="ECO:0000256" key="8">
    <source>
        <dbReference type="ARBA" id="ARBA00022777"/>
    </source>
</evidence>
<dbReference type="InterPro" id="IPR036890">
    <property type="entry name" value="HATPase_C_sf"/>
</dbReference>
<dbReference type="SUPFAM" id="SSF55874">
    <property type="entry name" value="ATPase domain of HSP90 chaperone/DNA topoisomerase II/histidine kinase"/>
    <property type="match status" value="1"/>
</dbReference>
<protein>
    <recommendedName>
        <fullName evidence="3">histidine kinase</fullName>
        <ecNumber evidence="3">2.7.13.3</ecNumber>
    </recommendedName>
</protein>
<organism evidence="15 16">
    <name type="scientific">Mediterraneibacter gnavus</name>
    <name type="common">Ruminococcus gnavus</name>
    <dbReference type="NCBI Taxonomy" id="33038"/>
    <lineage>
        <taxon>Bacteria</taxon>
        <taxon>Bacillati</taxon>
        <taxon>Bacillota</taxon>
        <taxon>Clostridia</taxon>
        <taxon>Lachnospirales</taxon>
        <taxon>Lachnospiraceae</taxon>
        <taxon>Mediterraneibacter</taxon>
    </lineage>
</organism>
<keyword evidence="11" id="KW-0902">Two-component regulatory system</keyword>
<feature type="transmembrane region" description="Helical" evidence="13">
    <location>
        <begin position="97"/>
        <end position="118"/>
    </location>
</feature>
<keyword evidence="4" id="KW-0597">Phosphoprotein</keyword>
<dbReference type="PANTHER" id="PTHR45569:SF1">
    <property type="entry name" value="SENSOR PROTEIN KDPD"/>
    <property type="match status" value="1"/>
</dbReference>
<evidence type="ECO:0000256" key="2">
    <source>
        <dbReference type="ARBA" id="ARBA00004141"/>
    </source>
</evidence>
<dbReference type="AlphaFoldDB" id="A0A2N5NHX1"/>
<evidence type="ECO:0000256" key="9">
    <source>
        <dbReference type="ARBA" id="ARBA00022840"/>
    </source>
</evidence>
<evidence type="ECO:0000256" key="12">
    <source>
        <dbReference type="ARBA" id="ARBA00023136"/>
    </source>
</evidence>
<dbReference type="InterPro" id="IPR003594">
    <property type="entry name" value="HATPase_dom"/>
</dbReference>
<keyword evidence="8 15" id="KW-0418">Kinase</keyword>
<evidence type="ECO:0000313" key="16">
    <source>
        <dbReference type="Proteomes" id="UP000234849"/>
    </source>
</evidence>
<feature type="transmembrane region" description="Helical" evidence="13">
    <location>
        <begin position="15"/>
        <end position="37"/>
    </location>
</feature>
<dbReference type="PANTHER" id="PTHR45569">
    <property type="entry name" value="SENSOR PROTEIN KDPD"/>
    <property type="match status" value="1"/>
</dbReference>
<dbReference type="Pfam" id="PF02518">
    <property type="entry name" value="HATPase_c"/>
    <property type="match status" value="1"/>
</dbReference>
<feature type="transmembrane region" description="Helical" evidence="13">
    <location>
        <begin position="43"/>
        <end position="59"/>
    </location>
</feature>
<evidence type="ECO:0000256" key="11">
    <source>
        <dbReference type="ARBA" id="ARBA00023012"/>
    </source>
</evidence>
<dbReference type="Gene3D" id="1.10.287.130">
    <property type="match status" value="1"/>
</dbReference>
<dbReference type="Proteomes" id="UP000234849">
    <property type="component" value="Unassembled WGS sequence"/>
</dbReference>
<sequence length="367" mass="41105">MVIWLQRGVICMKTFFKNLTFTFLCLGISTILAFFFFNLGQKNSVNTALIYILALILIAQNTTSYWYGAAASVFCVIAANYFFTYPYFKLNFILDGYPVTFIGMLAISLITSATASMLKKQKAIASERERKLAEAEHEKIHANLLRAVSHDLRTPLTSIIGSSASYLDDAQNMSEQERMELISNINEDAQWLLNMVENLLSVTKIQNESSKVKKSQEIVEEVVSESIVRLQKRLPKIRIRVSMPEDFLMIPMDATLIEQVLINLMENAYVHSSSSDPIDLLITDQPDCVTFAVRDYGIGLDPDQIPFIFDGQYSSDTADGHKGIGIGLSICRTIIHAHDGVIHAANLDKGAEFSFTLPKEKENANYA</sequence>
<dbReference type="InterPro" id="IPR052023">
    <property type="entry name" value="Histidine_kinase_KdpD"/>
</dbReference>
<keyword evidence="9" id="KW-0067">ATP-binding</keyword>
<feature type="transmembrane region" description="Helical" evidence="13">
    <location>
        <begin position="66"/>
        <end position="85"/>
    </location>
</feature>
<dbReference type="InterPro" id="IPR025201">
    <property type="entry name" value="KdpD_TM"/>
</dbReference>
<reference evidence="15 16" key="1">
    <citation type="journal article" date="2017" name="Genome Med.">
        <title>A novel Ruminococcus gnavus clade enriched in inflammatory bowel disease patients.</title>
        <authorList>
            <person name="Hall A.B."/>
            <person name="Yassour M."/>
            <person name="Sauk J."/>
            <person name="Garner A."/>
            <person name="Jiang X."/>
            <person name="Arthur T."/>
            <person name="Lagoudas G.K."/>
            <person name="Vatanen T."/>
            <person name="Fornelos N."/>
            <person name="Wilson R."/>
            <person name="Bertha M."/>
            <person name="Cohen M."/>
            <person name="Garber J."/>
            <person name="Khalili H."/>
            <person name="Gevers D."/>
            <person name="Ananthakrishnan A.N."/>
            <person name="Kugathasan S."/>
            <person name="Lander E.S."/>
            <person name="Blainey P."/>
            <person name="Vlamakis H."/>
            <person name="Xavier R.J."/>
            <person name="Huttenhower C."/>
        </authorList>
    </citation>
    <scope>NUCLEOTIDE SEQUENCE [LARGE SCALE GENOMIC DNA]</scope>
    <source>
        <strain evidence="15 16">RJX1118</strain>
    </source>
</reference>
<dbReference type="Gene3D" id="1.20.120.620">
    <property type="entry name" value="Backbone structure of the membrane domain of e. Coli histidine kinase receptor kdpd"/>
    <property type="match status" value="1"/>
</dbReference>
<dbReference type="InterPro" id="IPR038318">
    <property type="entry name" value="KdpD_sf"/>
</dbReference>
<evidence type="ECO:0000313" key="15">
    <source>
        <dbReference type="EMBL" id="PLT54980.1"/>
    </source>
</evidence>
<dbReference type="PRINTS" id="PR00344">
    <property type="entry name" value="BCTRLSENSOR"/>
</dbReference>
<evidence type="ECO:0000256" key="3">
    <source>
        <dbReference type="ARBA" id="ARBA00012438"/>
    </source>
</evidence>
<dbReference type="InterPro" id="IPR005467">
    <property type="entry name" value="His_kinase_dom"/>
</dbReference>
<dbReference type="SMART" id="SM00387">
    <property type="entry name" value="HATPase_c"/>
    <property type="match status" value="1"/>
</dbReference>
<dbReference type="InterPro" id="IPR003661">
    <property type="entry name" value="HisK_dim/P_dom"/>
</dbReference>
<keyword evidence="10 13" id="KW-1133">Transmembrane helix</keyword>
<keyword evidence="6 13" id="KW-0812">Transmembrane</keyword>
<evidence type="ECO:0000259" key="14">
    <source>
        <dbReference type="PROSITE" id="PS50109"/>
    </source>
</evidence>
<keyword evidence="5" id="KW-0808">Transferase</keyword>
<evidence type="ECO:0000256" key="5">
    <source>
        <dbReference type="ARBA" id="ARBA00022679"/>
    </source>
</evidence>
<evidence type="ECO:0000256" key="1">
    <source>
        <dbReference type="ARBA" id="ARBA00000085"/>
    </source>
</evidence>
<keyword evidence="7" id="KW-0547">Nucleotide-binding</keyword>
<proteinExistence type="predicted"/>
<dbReference type="Gene3D" id="3.30.565.10">
    <property type="entry name" value="Histidine kinase-like ATPase, C-terminal domain"/>
    <property type="match status" value="1"/>
</dbReference>
<comment type="caution">
    <text evidence="15">The sequence shown here is derived from an EMBL/GenBank/DDBJ whole genome shotgun (WGS) entry which is preliminary data.</text>
</comment>
<name>A0A2N5NHX1_MEDGN</name>
<dbReference type="PROSITE" id="PS50109">
    <property type="entry name" value="HIS_KIN"/>
    <property type="match status" value="1"/>
</dbReference>
<evidence type="ECO:0000256" key="4">
    <source>
        <dbReference type="ARBA" id="ARBA00022553"/>
    </source>
</evidence>
<accession>A0A2N5NHX1</accession>
<comment type="catalytic activity">
    <reaction evidence="1">
        <text>ATP + protein L-histidine = ADP + protein N-phospho-L-histidine.</text>
        <dbReference type="EC" id="2.7.13.3"/>
    </reaction>
</comment>
<evidence type="ECO:0000256" key="7">
    <source>
        <dbReference type="ARBA" id="ARBA00022741"/>
    </source>
</evidence>
<dbReference type="GO" id="GO:0005886">
    <property type="term" value="C:plasma membrane"/>
    <property type="evidence" value="ECO:0007669"/>
    <property type="project" value="TreeGrafter"/>
</dbReference>
<feature type="domain" description="Histidine kinase" evidence="14">
    <location>
        <begin position="147"/>
        <end position="361"/>
    </location>
</feature>
<dbReference type="GO" id="GO:0005524">
    <property type="term" value="F:ATP binding"/>
    <property type="evidence" value="ECO:0007669"/>
    <property type="project" value="UniProtKB-KW"/>
</dbReference>
<dbReference type="EMBL" id="NIHM01000010">
    <property type="protein sequence ID" value="PLT54980.1"/>
    <property type="molecule type" value="Genomic_DNA"/>
</dbReference>
<gene>
    <name evidence="15" type="ORF">CDL18_08605</name>
</gene>
<dbReference type="InterPro" id="IPR004358">
    <property type="entry name" value="Sig_transdc_His_kin-like_C"/>
</dbReference>
<evidence type="ECO:0000256" key="10">
    <source>
        <dbReference type="ARBA" id="ARBA00022989"/>
    </source>
</evidence>
<dbReference type="InterPro" id="IPR036097">
    <property type="entry name" value="HisK_dim/P_sf"/>
</dbReference>
<dbReference type="EC" id="2.7.13.3" evidence="3"/>
<dbReference type="GO" id="GO:0000155">
    <property type="term" value="F:phosphorelay sensor kinase activity"/>
    <property type="evidence" value="ECO:0007669"/>
    <property type="project" value="InterPro"/>
</dbReference>
<dbReference type="SUPFAM" id="SSF47384">
    <property type="entry name" value="Homodimeric domain of signal transducing histidine kinase"/>
    <property type="match status" value="1"/>
</dbReference>
<keyword evidence="12 13" id="KW-0472">Membrane</keyword>
<dbReference type="SMART" id="SM00388">
    <property type="entry name" value="HisKA"/>
    <property type="match status" value="1"/>
</dbReference>
<evidence type="ECO:0000256" key="6">
    <source>
        <dbReference type="ARBA" id="ARBA00022692"/>
    </source>
</evidence>
<comment type="subcellular location">
    <subcellularLocation>
        <location evidence="2">Membrane</location>
        <topology evidence="2">Multi-pass membrane protein</topology>
    </subcellularLocation>
</comment>
<dbReference type="Pfam" id="PF13493">
    <property type="entry name" value="DUF4118"/>
    <property type="match status" value="1"/>
</dbReference>
<evidence type="ECO:0000256" key="13">
    <source>
        <dbReference type="SAM" id="Phobius"/>
    </source>
</evidence>